<accession>A0AAV2RDU8</accession>
<evidence type="ECO:0000256" key="2">
    <source>
        <dbReference type="ARBA" id="ARBA00022801"/>
    </source>
</evidence>
<dbReference type="InterPro" id="IPR001711">
    <property type="entry name" value="PLipase_C_Pinositol-sp_Y"/>
</dbReference>
<comment type="caution">
    <text evidence="8">The sequence shown here is derived from an EMBL/GenBank/DDBJ whole genome shotgun (WGS) entry which is preliminary data.</text>
</comment>
<dbReference type="InterPro" id="IPR053945">
    <property type="entry name" value="PLCB1-4-like_EFh"/>
</dbReference>
<keyword evidence="4 5" id="KW-0443">Lipid metabolism</keyword>
<dbReference type="Pfam" id="PF00388">
    <property type="entry name" value="PI-PLC-X"/>
    <property type="match status" value="1"/>
</dbReference>
<protein>
    <recommendedName>
        <fullName evidence="1 5">Phosphoinositide phospholipase C</fullName>
        <ecNumber evidence="1 5">3.1.4.11</ecNumber>
    </recommendedName>
</protein>
<dbReference type="InterPro" id="IPR000909">
    <property type="entry name" value="PLipase_C_PInositol-sp_X_dom"/>
</dbReference>
<sequence>MTKYFDFKWRLTVDPEILEGDTFDRWTEEKEVTDWEPDCVFKVDEYGFFVYWKGPERGGDCLELTQVSDIRRAKLPKNAGLADKIVSKHGKDVEQKMLAFCQGENFVDVHLTNIICKDKAEADRWQASIRKVTNKHKMANVCPRTNMMKHWYRIGFKSDVGGKIPVKNVVKTFASGKTEKLVYSSLAELGLPSEKGCTLDHEAFTFEKFYKMYETICPRTDIDELFRKITKHEVINMEQMITFMNEMQRDPNLNQVLYPMYDEKRCMEIITAHEPDKSMVDNKKFSKQGLLTFLMSDENAPVFLDRLDVYQDMTYPMSHYLINSSHNTYLSGKQFGGKSTAEMYDQSLLSGCRCVELDCWDGKGLDEVPIITHGKAMCTEILAEEAFHSIGTCAFITSDYPVVLSFENHCCKKQQLKLAEFCKKYFGDDLLDAPIAGHPLGPGNPLPPPIKLKRKILIKNKRLKADLEKAELEIFKKGGELKEEAKEDASEAAAPKTEEAAGPEGGPPKPPAYSGTSLTNIHPWLSSMVNYAQPVHFNGFDVAEEKNIHHNMSSFSESAGLAYLKSQAVDFVNYNKRQMSRIYPKGARVDSSNYMPQIFWNAGCHMVSLNFQTPTCPCSSTVAGSSTMATVGSSSSRTS</sequence>
<dbReference type="PANTHER" id="PTHR10336">
    <property type="entry name" value="PHOSPHOINOSITIDE-SPECIFIC PHOSPHOLIPASE C FAMILY PROTEIN"/>
    <property type="match status" value="1"/>
</dbReference>
<dbReference type="PROSITE" id="PS50008">
    <property type="entry name" value="PIPLC_Y_DOMAIN"/>
    <property type="match status" value="1"/>
</dbReference>
<dbReference type="InterPro" id="IPR037862">
    <property type="entry name" value="PLC-beta_PH"/>
</dbReference>
<feature type="domain" description="PI-PLC Y-box" evidence="7">
    <location>
        <begin position="525"/>
        <end position="614"/>
    </location>
</feature>
<dbReference type="Gene3D" id="2.30.29.240">
    <property type="match status" value="1"/>
</dbReference>
<dbReference type="PRINTS" id="PR00390">
    <property type="entry name" value="PHPHLIPASEC"/>
</dbReference>
<dbReference type="SMART" id="SM00148">
    <property type="entry name" value="PLCXc"/>
    <property type="match status" value="1"/>
</dbReference>
<dbReference type="CDD" id="cd08591">
    <property type="entry name" value="PI-PLCc_beta"/>
    <property type="match status" value="1"/>
</dbReference>
<keyword evidence="9" id="KW-1185">Reference proteome</keyword>
<dbReference type="Pfam" id="PF22631">
    <property type="entry name" value="PLCB1-4-like_EFh"/>
    <property type="match status" value="1"/>
</dbReference>
<dbReference type="Proteomes" id="UP001497623">
    <property type="component" value="Unassembled WGS sequence"/>
</dbReference>
<dbReference type="CDD" id="cd13361">
    <property type="entry name" value="PH_PLC_beta"/>
    <property type="match status" value="1"/>
</dbReference>
<evidence type="ECO:0000256" key="1">
    <source>
        <dbReference type="ARBA" id="ARBA00012368"/>
    </source>
</evidence>
<dbReference type="GO" id="GO:0004435">
    <property type="term" value="F:phosphatidylinositol-4,5-bisphosphate phospholipase C activity"/>
    <property type="evidence" value="ECO:0007669"/>
    <property type="project" value="UniProtKB-EC"/>
</dbReference>
<dbReference type="Pfam" id="PF00387">
    <property type="entry name" value="PI-PLC-Y"/>
    <property type="match status" value="1"/>
</dbReference>
<dbReference type="SUPFAM" id="SSF50729">
    <property type="entry name" value="PH domain-like"/>
    <property type="match status" value="1"/>
</dbReference>
<comment type="catalytic activity">
    <reaction evidence="5">
        <text>a 1,2-diacyl-sn-glycero-3-phospho-(1D-myo-inositol-4,5-bisphosphate) + H2O = 1D-myo-inositol 1,4,5-trisphosphate + a 1,2-diacyl-sn-glycerol + H(+)</text>
        <dbReference type="Rhea" id="RHEA:33179"/>
        <dbReference type="ChEBI" id="CHEBI:15377"/>
        <dbReference type="ChEBI" id="CHEBI:15378"/>
        <dbReference type="ChEBI" id="CHEBI:17815"/>
        <dbReference type="ChEBI" id="CHEBI:58456"/>
        <dbReference type="ChEBI" id="CHEBI:203600"/>
        <dbReference type="EC" id="3.1.4.11"/>
    </reaction>
</comment>
<dbReference type="InterPro" id="IPR011992">
    <property type="entry name" value="EF-hand-dom_pair"/>
</dbReference>
<evidence type="ECO:0000313" key="9">
    <source>
        <dbReference type="Proteomes" id="UP001497623"/>
    </source>
</evidence>
<keyword evidence="3 5" id="KW-0442">Lipid degradation</keyword>
<dbReference type="Pfam" id="PF17787">
    <property type="entry name" value="PH_14"/>
    <property type="match status" value="1"/>
</dbReference>
<dbReference type="Gene3D" id="3.20.20.190">
    <property type="entry name" value="Phosphatidylinositol (PI) phosphodiesterase"/>
    <property type="match status" value="1"/>
</dbReference>
<dbReference type="AlphaFoldDB" id="A0AAV2RDU8"/>
<dbReference type="SMART" id="SM00149">
    <property type="entry name" value="PLCYc"/>
    <property type="match status" value="1"/>
</dbReference>
<dbReference type="InterPro" id="IPR017946">
    <property type="entry name" value="PLC-like_Pdiesterase_TIM-brl"/>
</dbReference>
<dbReference type="GO" id="GO:0046488">
    <property type="term" value="P:phosphatidylinositol metabolic process"/>
    <property type="evidence" value="ECO:0007669"/>
    <property type="project" value="TreeGrafter"/>
</dbReference>
<evidence type="ECO:0000313" key="8">
    <source>
        <dbReference type="EMBL" id="CAL4123419.1"/>
    </source>
</evidence>
<gene>
    <name evidence="8" type="ORF">MNOR_LOCUS24050</name>
</gene>
<name>A0AAV2RDU8_MEGNR</name>
<proteinExistence type="predicted"/>
<dbReference type="InterPro" id="IPR001192">
    <property type="entry name" value="PI-PLC_fam"/>
</dbReference>
<reference evidence="8 9" key="1">
    <citation type="submission" date="2024-05" db="EMBL/GenBank/DDBJ databases">
        <authorList>
            <person name="Wallberg A."/>
        </authorList>
    </citation>
    <scope>NUCLEOTIDE SEQUENCE [LARGE SCALE GENOMIC DNA]</scope>
</reference>
<keyword evidence="2 5" id="KW-0378">Hydrolase</keyword>
<evidence type="ECO:0000256" key="6">
    <source>
        <dbReference type="SAM" id="MobiDB-lite"/>
    </source>
</evidence>
<dbReference type="SUPFAM" id="SSF47473">
    <property type="entry name" value="EF-hand"/>
    <property type="match status" value="1"/>
</dbReference>
<dbReference type="SUPFAM" id="SSF51695">
    <property type="entry name" value="PLC-like phosphodiesterases"/>
    <property type="match status" value="1"/>
</dbReference>
<dbReference type="EC" id="3.1.4.11" evidence="1 5"/>
<dbReference type="PROSITE" id="PS50007">
    <property type="entry name" value="PIPLC_X_DOMAIN"/>
    <property type="match status" value="1"/>
</dbReference>
<evidence type="ECO:0000256" key="4">
    <source>
        <dbReference type="ARBA" id="ARBA00023098"/>
    </source>
</evidence>
<dbReference type="EMBL" id="CAXKWB010021732">
    <property type="protein sequence ID" value="CAL4123419.1"/>
    <property type="molecule type" value="Genomic_DNA"/>
</dbReference>
<organism evidence="8 9">
    <name type="scientific">Meganyctiphanes norvegica</name>
    <name type="common">Northern krill</name>
    <name type="synonym">Thysanopoda norvegica</name>
    <dbReference type="NCBI Taxonomy" id="48144"/>
    <lineage>
        <taxon>Eukaryota</taxon>
        <taxon>Metazoa</taxon>
        <taxon>Ecdysozoa</taxon>
        <taxon>Arthropoda</taxon>
        <taxon>Crustacea</taxon>
        <taxon>Multicrustacea</taxon>
        <taxon>Malacostraca</taxon>
        <taxon>Eumalacostraca</taxon>
        <taxon>Eucarida</taxon>
        <taxon>Euphausiacea</taxon>
        <taxon>Euphausiidae</taxon>
        <taxon>Meganyctiphanes</taxon>
    </lineage>
</organism>
<dbReference type="GO" id="GO:0051209">
    <property type="term" value="P:release of sequestered calcium ion into cytosol"/>
    <property type="evidence" value="ECO:0007669"/>
    <property type="project" value="TreeGrafter"/>
</dbReference>
<dbReference type="PANTHER" id="PTHR10336:SF36">
    <property type="entry name" value="1-PHOSPHATIDYLINOSITOL 4,5-BISPHOSPHATE PHOSPHODIESTERASE BETA-4"/>
    <property type="match status" value="1"/>
</dbReference>
<evidence type="ECO:0000256" key="3">
    <source>
        <dbReference type="ARBA" id="ARBA00022963"/>
    </source>
</evidence>
<dbReference type="GO" id="GO:0016042">
    <property type="term" value="P:lipid catabolic process"/>
    <property type="evidence" value="ECO:0007669"/>
    <property type="project" value="UniProtKB-KW"/>
</dbReference>
<dbReference type="GO" id="GO:0048015">
    <property type="term" value="P:phosphatidylinositol-mediated signaling"/>
    <property type="evidence" value="ECO:0007669"/>
    <property type="project" value="TreeGrafter"/>
</dbReference>
<evidence type="ECO:0000259" key="7">
    <source>
        <dbReference type="PROSITE" id="PS50008"/>
    </source>
</evidence>
<dbReference type="Gene3D" id="1.10.238.10">
    <property type="entry name" value="EF-hand"/>
    <property type="match status" value="1"/>
</dbReference>
<feature type="region of interest" description="Disordered" evidence="6">
    <location>
        <begin position="483"/>
        <end position="515"/>
    </location>
</feature>
<evidence type="ECO:0000256" key="5">
    <source>
        <dbReference type="RuleBase" id="RU361133"/>
    </source>
</evidence>